<evidence type="ECO:0000256" key="1">
    <source>
        <dbReference type="ARBA" id="ARBA00006432"/>
    </source>
</evidence>
<dbReference type="PANTHER" id="PTHR43201">
    <property type="entry name" value="ACYL-COA SYNTHETASE"/>
    <property type="match status" value="1"/>
</dbReference>
<dbReference type="PANTHER" id="PTHR43201:SF5">
    <property type="entry name" value="MEDIUM-CHAIN ACYL-COA LIGASE ACSF2, MITOCHONDRIAL"/>
    <property type="match status" value="1"/>
</dbReference>
<dbReference type="RefSeq" id="WP_076757550.1">
    <property type="nucleotide sequence ID" value="NZ_FTPL01000002.1"/>
</dbReference>
<dbReference type="FunFam" id="3.30.300.30:FF:000008">
    <property type="entry name" value="2,3-dihydroxybenzoate-AMP ligase"/>
    <property type="match status" value="1"/>
</dbReference>
<evidence type="ECO:0000313" key="6">
    <source>
        <dbReference type="Proteomes" id="UP000187550"/>
    </source>
</evidence>
<keyword evidence="6" id="KW-1185">Reference proteome</keyword>
<proteinExistence type="inferred from homology"/>
<dbReference type="GO" id="GO:0031956">
    <property type="term" value="F:medium-chain fatty acid-CoA ligase activity"/>
    <property type="evidence" value="ECO:0007669"/>
    <property type="project" value="TreeGrafter"/>
</dbReference>
<protein>
    <submittedName>
        <fullName evidence="5">Fatty-acyl-CoA synthase</fullName>
    </submittedName>
</protein>
<comment type="similarity">
    <text evidence="1">Belongs to the ATP-dependent AMP-binding enzyme family.</text>
</comment>
<sequence>MNVGYLLDRAEPRLQTIDPEKAAVSLENGKSWTYGELNDRANRYANALLDKGVVKGDRIGLLLFNSLEYFALYFAVAKIGAIAVRINFRLETEELAYILEDSGANVLCFDARLKNRIEPLVPSSGVAHWIQYGPDEGPSADWTLPWAVLEAGAPVLDRRTEIQQSDPVMLMYTSGTTGRPKGALWTHENTVMFAVMQSLKWNFSQETIGMTTGPLYHVGAMEDIALAVLLSGGTVVISRSGNFEISRTLKIIEEIGVTDVFLFPFMIYEMLKLQDIESHALRSVKTIYSGGDPIISWAIERLHEVYPHIGLVQVYGLTEGTPIAVALDPSDAVEKGRTAGKAMPFTEVKIVGGRGDRLPAGSVGEICTKGPAVVSEYWNKPEATRETFIGGWCHTGDLGMLDEQGYLTISGRKKDMIRSGGENIYPVEIEDVLIRHESIQDVAVIGIPDPKFIESVCAVIVTKPGRPVTEEDILKYIDGRLAGYKKPRSFVFLDELPRTASGKVQKFRLRSEYKHLLGHGVNT</sequence>
<dbReference type="InterPro" id="IPR042099">
    <property type="entry name" value="ANL_N_sf"/>
</dbReference>
<evidence type="ECO:0000259" key="4">
    <source>
        <dbReference type="Pfam" id="PF13193"/>
    </source>
</evidence>
<dbReference type="GO" id="GO:0006631">
    <property type="term" value="P:fatty acid metabolic process"/>
    <property type="evidence" value="ECO:0007669"/>
    <property type="project" value="TreeGrafter"/>
</dbReference>
<evidence type="ECO:0000259" key="3">
    <source>
        <dbReference type="Pfam" id="PF00501"/>
    </source>
</evidence>
<organism evidence="5 6">
    <name type="scientific">Edaphobacillus lindanitolerans</name>
    <dbReference type="NCBI Taxonomy" id="550447"/>
    <lineage>
        <taxon>Bacteria</taxon>
        <taxon>Bacillati</taxon>
        <taxon>Bacillota</taxon>
        <taxon>Bacilli</taxon>
        <taxon>Bacillales</taxon>
        <taxon>Bacillaceae</taxon>
        <taxon>Edaphobacillus</taxon>
    </lineage>
</organism>
<dbReference type="Pfam" id="PF13193">
    <property type="entry name" value="AMP-binding_C"/>
    <property type="match status" value="1"/>
</dbReference>
<evidence type="ECO:0000313" key="5">
    <source>
        <dbReference type="EMBL" id="SIT79696.1"/>
    </source>
</evidence>
<dbReference type="InterPro" id="IPR045851">
    <property type="entry name" value="AMP-bd_C_sf"/>
</dbReference>
<reference evidence="6" key="1">
    <citation type="submission" date="2017-01" db="EMBL/GenBank/DDBJ databases">
        <authorList>
            <person name="Varghese N."/>
            <person name="Submissions S."/>
        </authorList>
    </citation>
    <scope>NUCLEOTIDE SEQUENCE [LARGE SCALE GENOMIC DNA]</scope>
    <source>
        <strain evidence="6">MNA4</strain>
    </source>
</reference>
<dbReference type="InterPro" id="IPR020845">
    <property type="entry name" value="AMP-binding_CS"/>
</dbReference>
<name>A0A1U7PIY6_9BACI</name>
<gene>
    <name evidence="5" type="ORF">SAMN05428946_1250</name>
</gene>
<dbReference type="EMBL" id="FTPL01000002">
    <property type="protein sequence ID" value="SIT79696.1"/>
    <property type="molecule type" value="Genomic_DNA"/>
</dbReference>
<dbReference type="PROSITE" id="PS00455">
    <property type="entry name" value="AMP_BINDING"/>
    <property type="match status" value="1"/>
</dbReference>
<keyword evidence="2" id="KW-0436">Ligase</keyword>
<dbReference type="OrthoDB" id="9765680at2"/>
<dbReference type="AlphaFoldDB" id="A0A1U7PIY6"/>
<accession>A0A1U7PIY6</accession>
<dbReference type="STRING" id="550447.SAMN05428946_1250"/>
<dbReference type="InterPro" id="IPR000873">
    <property type="entry name" value="AMP-dep_synth/lig_dom"/>
</dbReference>
<dbReference type="NCBIfam" id="NF004837">
    <property type="entry name" value="PRK06187.1"/>
    <property type="match status" value="1"/>
</dbReference>
<dbReference type="SUPFAM" id="SSF56801">
    <property type="entry name" value="Acetyl-CoA synthetase-like"/>
    <property type="match status" value="1"/>
</dbReference>
<dbReference type="Gene3D" id="3.30.300.30">
    <property type="match status" value="1"/>
</dbReference>
<feature type="domain" description="AMP-dependent synthetase/ligase" evidence="3">
    <location>
        <begin position="19"/>
        <end position="378"/>
    </location>
</feature>
<dbReference type="Proteomes" id="UP000187550">
    <property type="component" value="Unassembled WGS sequence"/>
</dbReference>
<dbReference type="InterPro" id="IPR025110">
    <property type="entry name" value="AMP-bd_C"/>
</dbReference>
<dbReference type="Pfam" id="PF00501">
    <property type="entry name" value="AMP-binding"/>
    <property type="match status" value="1"/>
</dbReference>
<evidence type="ECO:0000256" key="2">
    <source>
        <dbReference type="ARBA" id="ARBA00022598"/>
    </source>
</evidence>
<dbReference type="Gene3D" id="3.40.50.12780">
    <property type="entry name" value="N-terminal domain of ligase-like"/>
    <property type="match status" value="1"/>
</dbReference>
<feature type="domain" description="AMP-binding enzyme C-terminal" evidence="4">
    <location>
        <begin position="428"/>
        <end position="503"/>
    </location>
</feature>